<dbReference type="RefSeq" id="WP_206592545.1">
    <property type="nucleotide sequence ID" value="NZ_JAFKCS010000002.1"/>
</dbReference>
<dbReference type="Proteomes" id="UP000663992">
    <property type="component" value="Unassembled WGS sequence"/>
</dbReference>
<dbReference type="EMBL" id="JAFKCS010000002">
    <property type="protein sequence ID" value="MBN7818706.1"/>
    <property type="molecule type" value="Genomic_DNA"/>
</dbReference>
<protein>
    <submittedName>
        <fullName evidence="1">Uncharacterized protein</fullName>
    </submittedName>
</protein>
<name>A0ABS3CNM8_9ALTE</name>
<keyword evidence="2" id="KW-1185">Reference proteome</keyword>
<evidence type="ECO:0000313" key="1">
    <source>
        <dbReference type="EMBL" id="MBN7818706.1"/>
    </source>
</evidence>
<sequence length="310" mass="35066">MIQKDYYRLAELEAKFGVSQSDIQYLIEQGALVLATFLPSQRCVFGDWREGKFVGLGIGQYRGIVRLSFADSLSAFSNKSVQVKSFEVPNSGGIFNWSGAYPFSVATPNEIIHKWIAADDISRIYWSFITAMLLPTENDSPWWSAANAFAKLDGLSDAVVEKNAVESRFDQFLQKQPKRILNRHNLEFELKDACVLYEDLKSAGLVATTQETPATQQLDKVSAQFRDDFDELLARILQANKTIKAKGLLRILAEEARMEEDSRKFDIRNILLDEVEGKIVWLDHSAARKEKAYGPKTISNRLTEVRKAIS</sequence>
<comment type="caution">
    <text evidence="1">The sequence shown here is derived from an EMBL/GenBank/DDBJ whole genome shotgun (WGS) entry which is preliminary data.</text>
</comment>
<organism evidence="1 2">
    <name type="scientific">Bowmanella yangjiangensis</name>
    <dbReference type="NCBI Taxonomy" id="2811230"/>
    <lineage>
        <taxon>Bacteria</taxon>
        <taxon>Pseudomonadati</taxon>
        <taxon>Pseudomonadota</taxon>
        <taxon>Gammaproteobacteria</taxon>
        <taxon>Alteromonadales</taxon>
        <taxon>Alteromonadaceae</taxon>
        <taxon>Bowmanella</taxon>
    </lineage>
</organism>
<evidence type="ECO:0000313" key="2">
    <source>
        <dbReference type="Proteomes" id="UP000663992"/>
    </source>
</evidence>
<proteinExistence type="predicted"/>
<reference evidence="1 2" key="1">
    <citation type="submission" date="2021-03" db="EMBL/GenBank/DDBJ databases">
        <title>novel species isolated from a fishpond in China.</title>
        <authorList>
            <person name="Lu H."/>
            <person name="Cai Z."/>
        </authorList>
    </citation>
    <scope>NUCLEOTIDE SEQUENCE [LARGE SCALE GENOMIC DNA]</scope>
    <source>
        <strain evidence="1 2">Y57</strain>
    </source>
</reference>
<accession>A0ABS3CNM8</accession>
<gene>
    <name evidence="1" type="ORF">J0A65_02455</name>
</gene>